<dbReference type="GO" id="GO:0001525">
    <property type="term" value="P:angiogenesis"/>
    <property type="evidence" value="ECO:0007669"/>
    <property type="project" value="TreeGrafter"/>
</dbReference>
<protein>
    <submittedName>
        <fullName evidence="12">Receptor (G protein-coupled) activity modifying protein 2</fullName>
    </submittedName>
</protein>
<reference evidence="12 13" key="1">
    <citation type="journal article" date="2021" name="G3 (Bethesda)">
        <title>Improved contiguity of the threespine stickleback genome using long-read sequencing.</title>
        <authorList>
            <person name="Nath S."/>
            <person name="Shaw D.E."/>
            <person name="White M.A."/>
        </authorList>
    </citation>
    <scope>NUCLEOTIDE SEQUENCE [LARGE SCALE GENOMIC DNA]</scope>
    <source>
        <strain evidence="12 13">Lake Benthic</strain>
    </source>
</reference>
<feature type="transmembrane region" description="Helical" evidence="11">
    <location>
        <begin position="238"/>
        <end position="260"/>
    </location>
</feature>
<dbReference type="GO" id="GO:0043235">
    <property type="term" value="C:receptor complex"/>
    <property type="evidence" value="ECO:0007669"/>
    <property type="project" value="TreeGrafter"/>
</dbReference>
<evidence type="ECO:0000256" key="3">
    <source>
        <dbReference type="ARBA" id="ARBA00022448"/>
    </source>
</evidence>
<dbReference type="Gene3D" id="1.10.150.510">
    <property type="entry name" value="Receptor activity modifying family"/>
    <property type="match status" value="1"/>
</dbReference>
<dbReference type="Ensembl" id="ENSGACT00000051629.1">
    <property type="protein sequence ID" value="ENSGACP00000036715.1"/>
    <property type="gene ID" value="ENSGACG00000023043.1"/>
</dbReference>
<reference evidence="12" key="3">
    <citation type="submission" date="2025-09" db="UniProtKB">
        <authorList>
            <consortium name="Ensembl"/>
        </authorList>
    </citation>
    <scope>IDENTIFICATION</scope>
</reference>
<evidence type="ECO:0000256" key="6">
    <source>
        <dbReference type="ARBA" id="ARBA00022729"/>
    </source>
</evidence>
<dbReference type="InterPro" id="IPR038126">
    <property type="entry name" value="RAMP_sf"/>
</dbReference>
<keyword evidence="8 11" id="KW-0472">Membrane</keyword>
<evidence type="ECO:0000313" key="12">
    <source>
        <dbReference type="Ensembl" id="ENSGACP00000036715.1"/>
    </source>
</evidence>
<dbReference type="Proteomes" id="UP000007635">
    <property type="component" value="Chromosome XI"/>
</dbReference>
<organism evidence="12 13">
    <name type="scientific">Gasterosteus aculeatus aculeatus</name>
    <name type="common">three-spined stickleback</name>
    <dbReference type="NCBI Taxonomy" id="481459"/>
    <lineage>
        <taxon>Eukaryota</taxon>
        <taxon>Metazoa</taxon>
        <taxon>Chordata</taxon>
        <taxon>Craniata</taxon>
        <taxon>Vertebrata</taxon>
        <taxon>Euteleostomi</taxon>
        <taxon>Actinopterygii</taxon>
        <taxon>Neopterygii</taxon>
        <taxon>Teleostei</taxon>
        <taxon>Neoteleostei</taxon>
        <taxon>Acanthomorphata</taxon>
        <taxon>Eupercaria</taxon>
        <taxon>Perciformes</taxon>
        <taxon>Cottioidei</taxon>
        <taxon>Gasterosteales</taxon>
        <taxon>Gasterosteidae</taxon>
        <taxon>Gasterosteus</taxon>
    </lineage>
</organism>
<dbReference type="PANTHER" id="PTHR14076:SF10">
    <property type="entry name" value="RAMP2 PROTEIN"/>
    <property type="match status" value="1"/>
</dbReference>
<dbReference type="GO" id="GO:0006886">
    <property type="term" value="P:intracellular protein transport"/>
    <property type="evidence" value="ECO:0007669"/>
    <property type="project" value="InterPro"/>
</dbReference>
<keyword evidence="10" id="KW-0675">Receptor</keyword>
<dbReference type="GO" id="GO:0015026">
    <property type="term" value="F:coreceptor activity"/>
    <property type="evidence" value="ECO:0007669"/>
    <property type="project" value="InterPro"/>
</dbReference>
<comment type="similarity">
    <text evidence="2">Belongs to the RAMP family.</text>
</comment>
<dbReference type="Pfam" id="PF04901">
    <property type="entry name" value="RAMP"/>
    <property type="match status" value="1"/>
</dbReference>
<proteinExistence type="inferred from homology"/>
<dbReference type="GO" id="GO:0008277">
    <property type="term" value="P:regulation of G protein-coupled receptor signaling pathway"/>
    <property type="evidence" value="ECO:0007669"/>
    <property type="project" value="InterPro"/>
</dbReference>
<evidence type="ECO:0000256" key="5">
    <source>
        <dbReference type="ARBA" id="ARBA00022692"/>
    </source>
</evidence>
<evidence type="ECO:0000256" key="11">
    <source>
        <dbReference type="SAM" id="Phobius"/>
    </source>
</evidence>
<keyword evidence="7 11" id="KW-1133">Transmembrane helix</keyword>
<keyword evidence="4" id="KW-1003">Cell membrane</keyword>
<keyword evidence="13" id="KW-1185">Reference proteome</keyword>
<dbReference type="GO" id="GO:0007186">
    <property type="term" value="P:G protein-coupled receptor signaling pathway"/>
    <property type="evidence" value="ECO:0007669"/>
    <property type="project" value="TreeGrafter"/>
</dbReference>
<dbReference type="GO" id="GO:0031623">
    <property type="term" value="P:receptor internalization"/>
    <property type="evidence" value="ECO:0007669"/>
    <property type="project" value="TreeGrafter"/>
</dbReference>
<name>A0AAQ4PCW7_GASAC</name>
<keyword evidence="9" id="KW-1015">Disulfide bond</keyword>
<evidence type="ECO:0000256" key="1">
    <source>
        <dbReference type="ARBA" id="ARBA00004251"/>
    </source>
</evidence>
<dbReference type="GO" id="GO:0005886">
    <property type="term" value="C:plasma membrane"/>
    <property type="evidence" value="ECO:0007669"/>
    <property type="project" value="UniProtKB-SubCell"/>
</dbReference>
<dbReference type="GO" id="GO:0009986">
    <property type="term" value="C:cell surface"/>
    <property type="evidence" value="ECO:0007669"/>
    <property type="project" value="TreeGrafter"/>
</dbReference>
<dbReference type="GO" id="GO:0032870">
    <property type="term" value="P:cellular response to hormone stimulus"/>
    <property type="evidence" value="ECO:0007669"/>
    <property type="project" value="TreeGrafter"/>
</dbReference>
<keyword evidence="5 11" id="KW-0812">Transmembrane</keyword>
<accession>A0AAQ4PCW7</accession>
<dbReference type="PANTHER" id="PTHR14076">
    <property type="entry name" value="RECEPTOR ACTIVITY MODIFYING PROTEIN RAMP"/>
    <property type="match status" value="1"/>
</dbReference>
<evidence type="ECO:0000256" key="8">
    <source>
        <dbReference type="ARBA" id="ARBA00023136"/>
    </source>
</evidence>
<sequence>MRASCCFLEPSCKKVEISNPYPPGKKKKSRAFSGKMTATSFPPMISGCFITLLIWAGCSTVVCLVNEKITAPPATPTGTTCVFEGANKAQAFCSCILRLTSHSSSTGYFSTVTEVANATSETPPLSFACGNNSDTCGIYCRICDTHYHGPTMDCLSTLLQIQCITKFYDAMASLNSTEWCTWSNVGGLYSNLSLCTEEISDCLMIPWPNPLVEQTFVEIHSSHFKDCPSQELSDPPPVIVFALVMTPICLIPVMVSLVVLKTKNGDGRP</sequence>
<keyword evidence="6" id="KW-0732">Signal</keyword>
<dbReference type="GeneTree" id="ENSGT00940000160264"/>
<evidence type="ECO:0000256" key="7">
    <source>
        <dbReference type="ARBA" id="ARBA00022989"/>
    </source>
</evidence>
<dbReference type="GO" id="GO:0006816">
    <property type="term" value="P:calcium ion transport"/>
    <property type="evidence" value="ECO:0007669"/>
    <property type="project" value="TreeGrafter"/>
</dbReference>
<evidence type="ECO:0000313" key="13">
    <source>
        <dbReference type="Proteomes" id="UP000007635"/>
    </source>
</evidence>
<evidence type="ECO:0000256" key="2">
    <source>
        <dbReference type="ARBA" id="ARBA00007087"/>
    </source>
</evidence>
<dbReference type="AlphaFoldDB" id="A0AAQ4PCW7"/>
<comment type="subcellular location">
    <subcellularLocation>
        <location evidence="1">Cell membrane</location>
        <topology evidence="1">Single-pass type I membrane protein</topology>
    </subcellularLocation>
</comment>
<dbReference type="GO" id="GO:0072659">
    <property type="term" value="P:protein localization to plasma membrane"/>
    <property type="evidence" value="ECO:0007669"/>
    <property type="project" value="TreeGrafter"/>
</dbReference>
<dbReference type="InterPro" id="IPR006985">
    <property type="entry name" value="RAMP"/>
</dbReference>
<keyword evidence="3" id="KW-0813">Transport</keyword>
<evidence type="ECO:0000256" key="4">
    <source>
        <dbReference type="ARBA" id="ARBA00022475"/>
    </source>
</evidence>
<evidence type="ECO:0000256" key="10">
    <source>
        <dbReference type="ARBA" id="ARBA00023170"/>
    </source>
</evidence>
<reference evidence="12" key="2">
    <citation type="submission" date="2025-08" db="UniProtKB">
        <authorList>
            <consortium name="Ensembl"/>
        </authorList>
    </citation>
    <scope>IDENTIFICATION</scope>
</reference>
<evidence type="ECO:0000256" key="9">
    <source>
        <dbReference type="ARBA" id="ARBA00023157"/>
    </source>
</evidence>